<dbReference type="PROSITE" id="PS00061">
    <property type="entry name" value="ADH_SHORT"/>
    <property type="match status" value="1"/>
</dbReference>
<keyword evidence="5" id="KW-1185">Reference proteome</keyword>
<organism evidence="4 5">
    <name type="scientific">Kordiimonas lipolytica</name>
    <dbReference type="NCBI Taxonomy" id="1662421"/>
    <lineage>
        <taxon>Bacteria</taxon>
        <taxon>Pseudomonadati</taxon>
        <taxon>Pseudomonadota</taxon>
        <taxon>Alphaproteobacteria</taxon>
        <taxon>Kordiimonadales</taxon>
        <taxon>Kordiimonadaceae</taxon>
        <taxon>Kordiimonas</taxon>
    </lineage>
</organism>
<name>A0ABV8UD79_9PROT</name>
<comment type="similarity">
    <text evidence="1 3">Belongs to the short-chain dehydrogenases/reductases (SDR) family.</text>
</comment>
<proteinExistence type="inferred from homology"/>
<dbReference type="PANTHER" id="PTHR44196">
    <property type="entry name" value="DEHYDROGENASE/REDUCTASE SDR FAMILY MEMBER 7B"/>
    <property type="match status" value="1"/>
</dbReference>
<dbReference type="PANTHER" id="PTHR44196:SF1">
    <property type="entry name" value="DEHYDROGENASE_REDUCTASE SDR FAMILY MEMBER 7B"/>
    <property type="match status" value="1"/>
</dbReference>
<comment type="caution">
    <text evidence="4">The sequence shown here is derived from an EMBL/GenBank/DDBJ whole genome shotgun (WGS) entry which is preliminary data.</text>
</comment>
<evidence type="ECO:0000313" key="5">
    <source>
        <dbReference type="Proteomes" id="UP001595776"/>
    </source>
</evidence>
<gene>
    <name evidence="4" type="ORF">ACFO5Q_13135</name>
</gene>
<protein>
    <submittedName>
        <fullName evidence="4">SDR family oxidoreductase</fullName>
    </submittedName>
</protein>
<sequence length="244" mass="26118">MQFQLKDKRILVTGGTSGVGRALVEMLCHENQVIVLGRSKEKLQKLAQAAPNVTTIRADLTDLQALRAAIKHLQTLGPIDVLINNAAIQHTPLFTDPGFNPASIAEEVTTNFTSVCYLIHGLLPCLEAAGDARILNINSALGLVPKKSSAVYCATKGALNILTQSLRYQLEDTGVEIQQAFLPLVDTAMTTGRGSGKISPLEAAQGILKGLERGTPDNFIGKVKLLMFIRRLSPALAARILKGA</sequence>
<dbReference type="Gene3D" id="3.40.50.720">
    <property type="entry name" value="NAD(P)-binding Rossmann-like Domain"/>
    <property type="match status" value="1"/>
</dbReference>
<evidence type="ECO:0000313" key="4">
    <source>
        <dbReference type="EMBL" id="MFC4348791.1"/>
    </source>
</evidence>
<evidence type="ECO:0000256" key="2">
    <source>
        <dbReference type="ARBA" id="ARBA00023002"/>
    </source>
</evidence>
<dbReference type="SUPFAM" id="SSF51735">
    <property type="entry name" value="NAD(P)-binding Rossmann-fold domains"/>
    <property type="match status" value="1"/>
</dbReference>
<dbReference type="InterPro" id="IPR036291">
    <property type="entry name" value="NAD(P)-bd_dom_sf"/>
</dbReference>
<dbReference type="InterPro" id="IPR002347">
    <property type="entry name" value="SDR_fam"/>
</dbReference>
<dbReference type="Pfam" id="PF00106">
    <property type="entry name" value="adh_short"/>
    <property type="match status" value="1"/>
</dbReference>
<accession>A0ABV8UD79</accession>
<dbReference type="InterPro" id="IPR020904">
    <property type="entry name" value="Sc_DH/Rdtase_CS"/>
</dbReference>
<keyword evidence="2" id="KW-0560">Oxidoreductase</keyword>
<evidence type="ECO:0000256" key="3">
    <source>
        <dbReference type="RuleBase" id="RU000363"/>
    </source>
</evidence>
<dbReference type="PRINTS" id="PR00081">
    <property type="entry name" value="GDHRDH"/>
</dbReference>
<dbReference type="RefSeq" id="WP_068143345.1">
    <property type="nucleotide sequence ID" value="NZ_JBHSCR010000014.1"/>
</dbReference>
<reference evidence="5" key="1">
    <citation type="journal article" date="2019" name="Int. J. Syst. Evol. Microbiol.">
        <title>The Global Catalogue of Microorganisms (GCM) 10K type strain sequencing project: providing services to taxonomists for standard genome sequencing and annotation.</title>
        <authorList>
            <consortium name="The Broad Institute Genomics Platform"/>
            <consortium name="The Broad Institute Genome Sequencing Center for Infectious Disease"/>
            <person name="Wu L."/>
            <person name="Ma J."/>
        </authorList>
    </citation>
    <scope>NUCLEOTIDE SEQUENCE [LARGE SCALE GENOMIC DNA]</scope>
    <source>
        <strain evidence="5">CGMCC 1.15304</strain>
    </source>
</reference>
<evidence type="ECO:0000256" key="1">
    <source>
        <dbReference type="ARBA" id="ARBA00006484"/>
    </source>
</evidence>
<dbReference type="Proteomes" id="UP001595776">
    <property type="component" value="Unassembled WGS sequence"/>
</dbReference>
<dbReference type="PRINTS" id="PR00080">
    <property type="entry name" value="SDRFAMILY"/>
</dbReference>
<dbReference type="EMBL" id="JBHSCR010000014">
    <property type="protein sequence ID" value="MFC4348791.1"/>
    <property type="molecule type" value="Genomic_DNA"/>
</dbReference>